<dbReference type="AlphaFoldDB" id="A0A6N8HAD4"/>
<dbReference type="OrthoDB" id="148600at2"/>
<evidence type="ECO:0000313" key="4">
    <source>
        <dbReference type="Proteomes" id="UP000433945"/>
    </source>
</evidence>
<dbReference type="EMBL" id="WOWP01000008">
    <property type="protein sequence ID" value="MUV02447.1"/>
    <property type="molecule type" value="Genomic_DNA"/>
</dbReference>
<evidence type="ECO:0000256" key="1">
    <source>
        <dbReference type="ARBA" id="ARBA00022729"/>
    </source>
</evidence>
<accession>A0A6N8HAD4</accession>
<sequence>RLVKQQTVTTGINKVDIDALEAAQYIFNITTDNGSVSKKVIKYRQ</sequence>
<evidence type="ECO:0000313" key="2">
    <source>
        <dbReference type="EMBL" id="MUV02447.1"/>
    </source>
</evidence>
<protein>
    <submittedName>
        <fullName evidence="3">T9SS type A sorting domain-containing protein</fullName>
    </submittedName>
</protein>
<dbReference type="RefSeq" id="WP_157481439.1">
    <property type="nucleotide sequence ID" value="NZ_WOWP01000008.1"/>
</dbReference>
<reference evidence="3 4" key="1">
    <citation type="submission" date="2019-12" db="EMBL/GenBank/DDBJ databases">
        <authorList>
            <person name="Sun J.-Q."/>
        </authorList>
    </citation>
    <scope>NUCLEOTIDE SEQUENCE [LARGE SCALE GENOMIC DNA]</scope>
    <source>
        <strain evidence="3 4">JCM 17928</strain>
    </source>
</reference>
<keyword evidence="1" id="KW-0732">Signal</keyword>
<gene>
    <name evidence="2" type="ORF">GN157_01890</name>
    <name evidence="3" type="ORF">GN157_03835</name>
</gene>
<organism evidence="3 4">
    <name type="scientific">Flavobacterium rakeshii</name>
    <dbReference type="NCBI Taxonomy" id="1038845"/>
    <lineage>
        <taxon>Bacteria</taxon>
        <taxon>Pseudomonadati</taxon>
        <taxon>Bacteroidota</taxon>
        <taxon>Flavobacteriia</taxon>
        <taxon>Flavobacteriales</taxon>
        <taxon>Flavobacteriaceae</taxon>
        <taxon>Flavobacterium</taxon>
    </lineage>
</organism>
<dbReference type="EMBL" id="WOWP01000013">
    <property type="protein sequence ID" value="MUV02830.1"/>
    <property type="molecule type" value="Genomic_DNA"/>
</dbReference>
<keyword evidence="4" id="KW-1185">Reference proteome</keyword>
<feature type="non-terminal residue" evidence="3">
    <location>
        <position position="1"/>
    </location>
</feature>
<proteinExistence type="predicted"/>
<comment type="caution">
    <text evidence="3">The sequence shown here is derived from an EMBL/GenBank/DDBJ whole genome shotgun (WGS) entry which is preliminary data.</text>
</comment>
<dbReference type="NCBIfam" id="TIGR04183">
    <property type="entry name" value="Por_Secre_tail"/>
    <property type="match status" value="1"/>
</dbReference>
<dbReference type="Proteomes" id="UP000433945">
    <property type="component" value="Unassembled WGS sequence"/>
</dbReference>
<dbReference type="InterPro" id="IPR026444">
    <property type="entry name" value="Secre_tail"/>
</dbReference>
<name>A0A6N8HAD4_9FLAO</name>
<evidence type="ECO:0000313" key="3">
    <source>
        <dbReference type="EMBL" id="MUV02830.1"/>
    </source>
</evidence>